<gene>
    <name evidence="1" type="ORF">Patl1_09883</name>
</gene>
<accession>A0ACC1A606</accession>
<proteinExistence type="predicted"/>
<protein>
    <submittedName>
        <fullName evidence="1">Uncharacterized protein</fullName>
    </submittedName>
</protein>
<name>A0ACC1A606_9ROSI</name>
<organism evidence="1 2">
    <name type="scientific">Pistacia atlantica</name>
    <dbReference type="NCBI Taxonomy" id="434234"/>
    <lineage>
        <taxon>Eukaryota</taxon>
        <taxon>Viridiplantae</taxon>
        <taxon>Streptophyta</taxon>
        <taxon>Embryophyta</taxon>
        <taxon>Tracheophyta</taxon>
        <taxon>Spermatophyta</taxon>
        <taxon>Magnoliopsida</taxon>
        <taxon>eudicotyledons</taxon>
        <taxon>Gunneridae</taxon>
        <taxon>Pentapetalae</taxon>
        <taxon>rosids</taxon>
        <taxon>malvids</taxon>
        <taxon>Sapindales</taxon>
        <taxon>Anacardiaceae</taxon>
        <taxon>Pistacia</taxon>
    </lineage>
</organism>
<comment type="caution">
    <text evidence="1">The sequence shown here is derived from an EMBL/GenBank/DDBJ whole genome shotgun (WGS) entry which is preliminary data.</text>
</comment>
<reference evidence="2" key="1">
    <citation type="journal article" date="2023" name="G3 (Bethesda)">
        <title>Genome assembly and association tests identify interacting loci associated with vigor, precocity, and sex in interspecific pistachio rootstocks.</title>
        <authorList>
            <person name="Palmer W."/>
            <person name="Jacygrad E."/>
            <person name="Sagayaradj S."/>
            <person name="Cavanaugh K."/>
            <person name="Han R."/>
            <person name="Bertier L."/>
            <person name="Beede B."/>
            <person name="Kafkas S."/>
            <person name="Golino D."/>
            <person name="Preece J."/>
            <person name="Michelmore R."/>
        </authorList>
    </citation>
    <scope>NUCLEOTIDE SEQUENCE [LARGE SCALE GENOMIC DNA]</scope>
</reference>
<sequence>MTEFDYWAKNIYGNTTLHEAAADGNIEAVKLLVEHDKELLEDRNKEGETPLFKVASYGQTKVVLALYSDKKALVLLELDYSLATLEDGNGMTSLQLLATMPSAFKSRYRVSIQTRLLYFCTSFDTKNRVANTEKNLER</sequence>
<evidence type="ECO:0000313" key="1">
    <source>
        <dbReference type="EMBL" id="KAJ0082749.1"/>
    </source>
</evidence>
<dbReference type="Proteomes" id="UP001164250">
    <property type="component" value="Chromosome 12"/>
</dbReference>
<keyword evidence="2" id="KW-1185">Reference proteome</keyword>
<dbReference type="EMBL" id="CM047908">
    <property type="protein sequence ID" value="KAJ0082749.1"/>
    <property type="molecule type" value="Genomic_DNA"/>
</dbReference>
<evidence type="ECO:0000313" key="2">
    <source>
        <dbReference type="Proteomes" id="UP001164250"/>
    </source>
</evidence>